<proteinExistence type="predicted"/>
<dbReference type="InterPro" id="IPR028098">
    <property type="entry name" value="Glyco_trans_4-like_N"/>
</dbReference>
<dbReference type="SUPFAM" id="SSF53756">
    <property type="entry name" value="UDP-Glycosyltransferase/glycogen phosphorylase"/>
    <property type="match status" value="1"/>
</dbReference>
<sequence>MPRPIQAMQGGGALKVLHILHRSVPGTHGYAVRSQEIVGKQAAKGLDVAVVTSPSQAPAGKLDADRSETIHGVRYYRSCGKLLAPHAEVYDPSPVRSALRVVQNISLLRMTLRLSASFAPDVIHAHSPFTCGLVGDIVGHIRGIPAVYEMRGIWEDSHTGRYGLSQASLRYRGVRGLETIALRNADHCVVIADALSKEVVSRGVPPERITVIPNGVDCSRFIPGEADPDLARGLGLQDSLVMGYIGYFFHYEGLDLLFQAFASLANEFPMLKLLLVGDGELMAPLQQMAKESGLASRVVFTGRVSHDRILDYYRLFHLLTLPRRLGRESSLVTPLKPLEIMAMGKPLVASDVGGHLEIVEHRVNGLLFKSDSRDSLVDACRTVLQDEALGRELGRRARKWVETNRDWNVLVQRYVDLYEKLRARGKDS</sequence>
<protein>
    <submittedName>
        <fullName evidence="3">Glycosyltransferase</fullName>
    </submittedName>
</protein>
<gene>
    <name evidence="3" type="ORF">ENV54_03735</name>
</gene>
<dbReference type="InterPro" id="IPR050194">
    <property type="entry name" value="Glycosyltransferase_grp1"/>
</dbReference>
<dbReference type="AlphaFoldDB" id="A0A7C4EU47"/>
<reference evidence="3" key="1">
    <citation type="journal article" date="2020" name="mSystems">
        <title>Genome- and Community-Level Interaction Insights into Carbon Utilization and Element Cycling Functions of Hydrothermarchaeota in Hydrothermal Sediment.</title>
        <authorList>
            <person name="Zhou Z."/>
            <person name="Liu Y."/>
            <person name="Xu W."/>
            <person name="Pan J."/>
            <person name="Luo Z.H."/>
            <person name="Li M."/>
        </authorList>
    </citation>
    <scope>NUCLEOTIDE SEQUENCE [LARGE SCALE GENOMIC DNA]</scope>
    <source>
        <strain evidence="3">SpSt-769</strain>
    </source>
</reference>
<dbReference type="PANTHER" id="PTHR45947:SF3">
    <property type="entry name" value="SULFOQUINOVOSYL TRANSFERASE SQD2"/>
    <property type="match status" value="1"/>
</dbReference>
<keyword evidence="3" id="KW-0808">Transferase</keyword>
<evidence type="ECO:0000313" key="3">
    <source>
        <dbReference type="EMBL" id="HGH60393.1"/>
    </source>
</evidence>
<dbReference type="PANTHER" id="PTHR45947">
    <property type="entry name" value="SULFOQUINOVOSYL TRANSFERASE SQD2"/>
    <property type="match status" value="1"/>
</dbReference>
<dbReference type="CDD" id="cd03794">
    <property type="entry name" value="GT4_WbuB-like"/>
    <property type="match status" value="1"/>
</dbReference>
<dbReference type="Gene3D" id="3.40.50.2000">
    <property type="entry name" value="Glycogen Phosphorylase B"/>
    <property type="match status" value="2"/>
</dbReference>
<feature type="domain" description="Glycosyltransferase subfamily 4-like N-terminal" evidence="2">
    <location>
        <begin position="29"/>
        <end position="215"/>
    </location>
</feature>
<dbReference type="Pfam" id="PF00534">
    <property type="entry name" value="Glycos_transf_1"/>
    <property type="match status" value="1"/>
</dbReference>
<evidence type="ECO:0000259" key="2">
    <source>
        <dbReference type="Pfam" id="PF13579"/>
    </source>
</evidence>
<feature type="domain" description="Glycosyl transferase family 1" evidence="1">
    <location>
        <begin position="238"/>
        <end position="400"/>
    </location>
</feature>
<dbReference type="InterPro" id="IPR001296">
    <property type="entry name" value="Glyco_trans_1"/>
</dbReference>
<evidence type="ECO:0000259" key="1">
    <source>
        <dbReference type="Pfam" id="PF00534"/>
    </source>
</evidence>
<dbReference type="GO" id="GO:0016757">
    <property type="term" value="F:glycosyltransferase activity"/>
    <property type="evidence" value="ECO:0007669"/>
    <property type="project" value="InterPro"/>
</dbReference>
<dbReference type="EMBL" id="DTGT01000118">
    <property type="protein sequence ID" value="HGH60393.1"/>
    <property type="molecule type" value="Genomic_DNA"/>
</dbReference>
<organism evidence="3">
    <name type="scientific">Desulfomonile tiedjei</name>
    <dbReference type="NCBI Taxonomy" id="2358"/>
    <lineage>
        <taxon>Bacteria</taxon>
        <taxon>Pseudomonadati</taxon>
        <taxon>Thermodesulfobacteriota</taxon>
        <taxon>Desulfomonilia</taxon>
        <taxon>Desulfomonilales</taxon>
        <taxon>Desulfomonilaceae</taxon>
        <taxon>Desulfomonile</taxon>
    </lineage>
</organism>
<comment type="caution">
    <text evidence="3">The sequence shown here is derived from an EMBL/GenBank/DDBJ whole genome shotgun (WGS) entry which is preliminary data.</text>
</comment>
<name>A0A7C4EU47_9BACT</name>
<accession>A0A7C4EU47</accession>
<dbReference type="Pfam" id="PF13579">
    <property type="entry name" value="Glyco_trans_4_4"/>
    <property type="match status" value="1"/>
</dbReference>